<comment type="caution">
    <text evidence="7">Lacks conserved residue(s) required for the propagation of feature annotation.</text>
</comment>
<dbReference type="SMART" id="SM00015">
    <property type="entry name" value="IQ"/>
    <property type="match status" value="2"/>
</dbReference>
<dbReference type="Gene3D" id="1.20.5.190">
    <property type="match status" value="1"/>
</dbReference>
<feature type="region of interest" description="Disordered" evidence="8">
    <location>
        <begin position="1362"/>
        <end position="1426"/>
    </location>
</feature>
<evidence type="ECO:0000259" key="11">
    <source>
        <dbReference type="PROSITE" id="PS51016"/>
    </source>
</evidence>
<dbReference type="WBParaSite" id="Hba_10225">
    <property type="protein sequence ID" value="Hba_10225"/>
    <property type="gene ID" value="Hba_10225"/>
</dbReference>
<dbReference type="CDD" id="cd23767">
    <property type="entry name" value="IQCD"/>
    <property type="match status" value="1"/>
</dbReference>
<dbReference type="SMART" id="SM00242">
    <property type="entry name" value="MYSc"/>
    <property type="match status" value="1"/>
</dbReference>
<proteinExistence type="inferred from homology"/>
<evidence type="ECO:0000259" key="12">
    <source>
        <dbReference type="PROSITE" id="PS51456"/>
    </source>
</evidence>
<dbReference type="InterPro" id="IPR000048">
    <property type="entry name" value="IQ_motif_EF-hand-BS"/>
</dbReference>
<dbReference type="SMART" id="SM00326">
    <property type="entry name" value="SH3"/>
    <property type="match status" value="1"/>
</dbReference>
<keyword evidence="1 6" id="KW-0728">SH3 domain</keyword>
<dbReference type="Pfam" id="PF00063">
    <property type="entry name" value="Myosin_head"/>
    <property type="match status" value="1"/>
</dbReference>
<reference evidence="14" key="1">
    <citation type="submission" date="2016-11" db="UniProtKB">
        <authorList>
            <consortium name="WormBaseParasite"/>
        </authorList>
    </citation>
    <scope>IDENTIFICATION</scope>
</reference>
<dbReference type="Proteomes" id="UP000095283">
    <property type="component" value="Unplaced"/>
</dbReference>
<accession>A0A1I7WYG5</accession>
<dbReference type="Pfam" id="PF00612">
    <property type="entry name" value="IQ"/>
    <property type="match status" value="1"/>
</dbReference>
<evidence type="ECO:0000256" key="9">
    <source>
        <dbReference type="SAM" id="Phobius"/>
    </source>
</evidence>
<dbReference type="InterPro" id="IPR038185">
    <property type="entry name" value="MyTH4_dom_sf"/>
</dbReference>
<dbReference type="Gene3D" id="1.25.40.530">
    <property type="entry name" value="MyTH4 domain"/>
    <property type="match status" value="2"/>
</dbReference>
<dbReference type="InterPro" id="IPR001609">
    <property type="entry name" value="Myosin_head_motor_dom-like"/>
</dbReference>
<dbReference type="GO" id="GO:0016459">
    <property type="term" value="C:myosin complex"/>
    <property type="evidence" value="ECO:0007669"/>
    <property type="project" value="UniProtKB-KW"/>
</dbReference>
<evidence type="ECO:0000313" key="13">
    <source>
        <dbReference type="Proteomes" id="UP000095283"/>
    </source>
</evidence>
<dbReference type="InterPro" id="IPR036028">
    <property type="entry name" value="SH3-like_dom_sf"/>
</dbReference>
<dbReference type="InterPro" id="IPR051567">
    <property type="entry name" value="Unconventional_Myosin_ATPase"/>
</dbReference>
<feature type="transmembrane region" description="Helical" evidence="9">
    <location>
        <begin position="236"/>
        <end position="262"/>
    </location>
</feature>
<dbReference type="Pfam" id="PF10272">
    <property type="entry name" value="Tmpp129"/>
    <property type="match status" value="1"/>
</dbReference>
<dbReference type="GO" id="GO:0005524">
    <property type="term" value="F:ATP binding"/>
    <property type="evidence" value="ECO:0007669"/>
    <property type="project" value="UniProtKB-KW"/>
</dbReference>
<keyword evidence="13" id="KW-1185">Reference proteome</keyword>
<keyword evidence="3" id="KW-0067">ATP-binding</keyword>
<evidence type="ECO:0000256" key="2">
    <source>
        <dbReference type="ARBA" id="ARBA00022741"/>
    </source>
</evidence>
<keyword evidence="5" id="KW-0505">Motor protein</keyword>
<dbReference type="Pfam" id="PF00784">
    <property type="entry name" value="MyTH4"/>
    <property type="match status" value="1"/>
</dbReference>
<dbReference type="PROSITE" id="PS51456">
    <property type="entry name" value="MYOSIN_MOTOR"/>
    <property type="match status" value="1"/>
</dbReference>
<keyword evidence="9" id="KW-0812">Transmembrane</keyword>
<evidence type="ECO:0000256" key="3">
    <source>
        <dbReference type="ARBA" id="ARBA00022840"/>
    </source>
</evidence>
<dbReference type="SUPFAM" id="SSF50044">
    <property type="entry name" value="SH3-domain"/>
    <property type="match status" value="1"/>
</dbReference>
<dbReference type="PROSITE" id="PS50002">
    <property type="entry name" value="SH3"/>
    <property type="match status" value="1"/>
</dbReference>
<evidence type="ECO:0000256" key="6">
    <source>
        <dbReference type="PROSITE-ProRule" id="PRU00192"/>
    </source>
</evidence>
<dbReference type="Gene3D" id="2.30.30.40">
    <property type="entry name" value="SH3 Domains"/>
    <property type="match status" value="1"/>
</dbReference>
<protein>
    <submittedName>
        <fullName evidence="14">Myosin motor domain-containing protein</fullName>
    </submittedName>
</protein>
<name>A0A1I7WYG5_HETBA</name>
<organism evidence="13 14">
    <name type="scientific">Heterorhabditis bacteriophora</name>
    <name type="common">Entomopathogenic nematode worm</name>
    <dbReference type="NCBI Taxonomy" id="37862"/>
    <lineage>
        <taxon>Eukaryota</taxon>
        <taxon>Metazoa</taxon>
        <taxon>Ecdysozoa</taxon>
        <taxon>Nematoda</taxon>
        <taxon>Chromadorea</taxon>
        <taxon>Rhabditida</taxon>
        <taxon>Rhabditina</taxon>
        <taxon>Rhabditomorpha</taxon>
        <taxon>Strongyloidea</taxon>
        <taxon>Heterorhabditidae</taxon>
        <taxon>Heterorhabditis</taxon>
    </lineage>
</organism>
<dbReference type="GO" id="GO:0016020">
    <property type="term" value="C:membrane"/>
    <property type="evidence" value="ECO:0007669"/>
    <property type="project" value="InterPro"/>
</dbReference>
<keyword evidence="4 7" id="KW-0518">Myosin</keyword>
<evidence type="ECO:0000256" key="8">
    <source>
        <dbReference type="SAM" id="MobiDB-lite"/>
    </source>
</evidence>
<dbReference type="Gene3D" id="1.20.120.720">
    <property type="entry name" value="Myosin VI head, motor domain, U50 subdomain"/>
    <property type="match status" value="1"/>
</dbReference>
<dbReference type="GO" id="GO:0003779">
    <property type="term" value="F:actin binding"/>
    <property type="evidence" value="ECO:0007669"/>
    <property type="project" value="UniProtKB-KW"/>
</dbReference>
<dbReference type="InterPro" id="IPR027417">
    <property type="entry name" value="P-loop_NTPase"/>
</dbReference>
<keyword evidence="7" id="KW-0009">Actin-binding</keyword>
<dbReference type="InterPro" id="IPR018801">
    <property type="entry name" value="TM129"/>
</dbReference>
<keyword evidence="2" id="KW-0547">Nucleotide-binding</keyword>
<dbReference type="SUPFAM" id="SSF52540">
    <property type="entry name" value="P-loop containing nucleoside triphosphate hydrolases"/>
    <property type="match status" value="1"/>
</dbReference>
<keyword evidence="9" id="KW-1133">Transmembrane helix</keyword>
<dbReference type="InterPro" id="IPR001452">
    <property type="entry name" value="SH3_domain"/>
</dbReference>
<dbReference type="InterPro" id="IPR036961">
    <property type="entry name" value="Kinesin_motor_dom_sf"/>
</dbReference>
<evidence type="ECO:0000313" key="14">
    <source>
        <dbReference type="WBParaSite" id="Hba_10225"/>
    </source>
</evidence>
<evidence type="ECO:0000256" key="4">
    <source>
        <dbReference type="ARBA" id="ARBA00023123"/>
    </source>
</evidence>
<dbReference type="Gene3D" id="3.40.850.10">
    <property type="entry name" value="Kinesin motor domain"/>
    <property type="match status" value="2"/>
</dbReference>
<evidence type="ECO:0000256" key="1">
    <source>
        <dbReference type="ARBA" id="ARBA00022443"/>
    </source>
</evidence>
<feature type="transmembrane region" description="Helical" evidence="9">
    <location>
        <begin position="209"/>
        <end position="230"/>
    </location>
</feature>
<sequence>MLIVKNINFKQDARCVNIFELIMGELSVHTLNTEFHTIPKKDVILHVSLFISRLLGIIKTNTLVNNLTLRDLQNKLNHPIEIAPNVTLKYSTNERFAKVFAAEARKNPRYLYTATNELEKCLGCSETLANVKLVKACENVQREDETQTQQLCQHCYCRPMWLVALSLNVLLEYCLQIIFIFLVVTLLRESTLSNMQVRHRDIIIECRSIYLYFFEIVHLYGILYSLIFTIKGLYRIHLYMFKCTLINLFVFLIYTNVGNLLVALNPFERFSIYDDAVISQYQHYNKTAGESGSGKTFNSLQVMNYLATSADSKITSGQVRLLKNKFIILTILSGLSLRTTLPLETIRVTSQRAGERNFNIFYEVCAGLSAEDKHSYGIKEQQKFFYLNQDAKNFIELDEALVTLGFSYEQRHLIYKSIAAILHIGNIYFRQKRTADNESNAVEVGNEGELKWSTFLLAVDLNRWAPAFVHKFSKCDNGITTSSLTMSQALDNRDSLAMLLYEEIFKWVISKIGQHFKCPDSTGCISVVDYYGFEANIHKLLYKKQMLINSVNEKMESIFVKQTFHEEIATYIREGLSFQWKVYISYQNFSSIFIYLITEMLYLYDCILLGRLFIFTRCPIILIIAKLLNYSIRSRMGSFIFWTMSASFLKIQDVFLNFSKIIFLIKEIIVDILDGQGVKYSSDYQIGSNYVFLRERFADKLHSSRKKTRRDAAYIIQKTMRAYFCRRRYLEKKKAVIKIQAGFRGWKTRKETAILREQLFKTLGIQTRRNKRLKAYNDSLFSEETSEVICLFITLFLTKLQITTSYLGIPFKKTANTIEPITLENFAQDYFKGHLLEQRREPILTPFLHKDNDLDFRKSIDIFKLILKYMNDKSLAKHQLDDLGRCIVQQVMFTALNLLPYSLQLTVISLSLKGILNPCQRDEILVQICNQTYRNQDKQAADRGWRLAILAVGAFPVSEITLSMFISESFMGLDKSLVFSFFFQRIVKNGNKPLEVRYEILSRLYAHASTFLGCNVPLSATSGSVCADDNTSQSVRGSPSMVSTQPIMLSGQSVMPMQYNINYGENETSFSMATPLDCKIQAKTHTSTDDDNQRKFDSIRSNSLKDFESIRSLGTIGAQKDCRSRHLSSRCDYVPSEYSIMSVASRIKRIPVPNNSRDVDKFLDEVFDQVLSPHEFKEADVNSNQIAASIKGGPHGSTDYDTLYERCPINEENYSQVYNQPDYPNGSNPYDYIDRENMVDNSIDMSNISSQLIHQQTIIPPSTPVPPAPSLTGQMISHGKQAMFIMMPVQMNVYNVKIRLVNRRNKVYIKMYYMPPEQETITRSPEPSRKVRQSMDVLSKPPHTLNRVEDPRLSVHSRMERTLVKSPESATVSVHNSSPVPHNSMDNASWLQNRHSSQAKNELEVGQLPRARPRSSSPIKSSKQVGLNRIPQEIYTEPVVQNTVSNSEHLNPNKFRVPEINLVKEIQHKEYEALQKINERMKHLPPPVDNVRVFIPKKPIKPSKEIIVVPDEPKSIVHPNNFLPEKHESYFFQFGHFIYAVTFLSLLASVVPDSQASVTPNSQKPAVKYVKQPWKLTIRKEEHKVPPDLLNKQSEIPTDIKVAVIEAARKWPVYFTQIFEVYKILKTNIFTFNYYIFKNLKPYFIKTTILTMFYNTLLKIFQFKQFVRAKADFITKQSNLLSFKQGDIIELVPSPDGENAPTGSWLYGKIGNQFGSLPAQYVTPMDHSLNENETVAPLPLSSDFHEVGDLISGKHEHENGYKYTMMEFALNNFRGPKGFDNHTNKKKNSESIWYFQYKYYLIYFIL</sequence>
<dbReference type="PROSITE" id="PS50096">
    <property type="entry name" value="IQ"/>
    <property type="match status" value="2"/>
</dbReference>
<dbReference type="PANTHER" id="PTHR22692">
    <property type="entry name" value="MYOSIN VII, XV"/>
    <property type="match status" value="1"/>
</dbReference>
<dbReference type="PROSITE" id="PS51016">
    <property type="entry name" value="MYTH4"/>
    <property type="match status" value="1"/>
</dbReference>
<keyword evidence="9" id="KW-0472">Membrane</keyword>
<dbReference type="PANTHER" id="PTHR22692:SF26">
    <property type="entry name" value="SH3 DOMAIN-CONTAINING PROTEIN"/>
    <property type="match status" value="1"/>
</dbReference>
<evidence type="ECO:0000256" key="7">
    <source>
        <dbReference type="PROSITE-ProRule" id="PRU00782"/>
    </source>
</evidence>
<dbReference type="SMART" id="SM00139">
    <property type="entry name" value="MyTH4"/>
    <property type="match status" value="1"/>
</dbReference>
<dbReference type="GO" id="GO:0061630">
    <property type="term" value="F:ubiquitin protein ligase activity"/>
    <property type="evidence" value="ECO:0007669"/>
    <property type="project" value="InterPro"/>
</dbReference>
<evidence type="ECO:0000256" key="5">
    <source>
        <dbReference type="ARBA" id="ARBA00023175"/>
    </source>
</evidence>
<dbReference type="Gene3D" id="1.10.10.820">
    <property type="match status" value="1"/>
</dbReference>
<dbReference type="GO" id="GO:0016567">
    <property type="term" value="P:protein ubiquitination"/>
    <property type="evidence" value="ECO:0007669"/>
    <property type="project" value="InterPro"/>
</dbReference>
<dbReference type="Gene3D" id="1.20.58.530">
    <property type="match status" value="1"/>
</dbReference>
<feature type="domain" description="SH3" evidence="10">
    <location>
        <begin position="1662"/>
        <end position="1727"/>
    </location>
</feature>
<comment type="similarity">
    <text evidence="7">Belongs to the TRAFAC class myosin-kinesin ATPase superfamily. Myosin family.</text>
</comment>
<dbReference type="GO" id="GO:0003774">
    <property type="term" value="F:cytoskeletal motor activity"/>
    <property type="evidence" value="ECO:0007669"/>
    <property type="project" value="InterPro"/>
</dbReference>
<feature type="domain" description="Myosin motor" evidence="12">
    <location>
        <begin position="252"/>
        <end position="577"/>
    </location>
</feature>
<feature type="transmembrane region" description="Helical" evidence="9">
    <location>
        <begin position="160"/>
        <end position="188"/>
    </location>
</feature>
<feature type="domain" description="MyTH4" evidence="11">
    <location>
        <begin position="838"/>
        <end position="1010"/>
    </location>
</feature>
<evidence type="ECO:0000259" key="10">
    <source>
        <dbReference type="PROSITE" id="PS50002"/>
    </source>
</evidence>
<feature type="compositionally biased region" description="Polar residues" evidence="8">
    <location>
        <begin position="1368"/>
        <end position="1400"/>
    </location>
</feature>
<dbReference type="InterPro" id="IPR000857">
    <property type="entry name" value="MyTH4_dom"/>
</dbReference>